<organism evidence="1">
    <name type="scientific">uncultured Desulfovibrio sp</name>
    <dbReference type="NCBI Taxonomy" id="167968"/>
    <lineage>
        <taxon>Bacteria</taxon>
        <taxon>Pseudomonadati</taxon>
        <taxon>Thermodesulfobacteriota</taxon>
        <taxon>Desulfovibrionia</taxon>
        <taxon>Desulfovibrionales</taxon>
        <taxon>Desulfovibrionaceae</taxon>
        <taxon>Desulfovibrio</taxon>
        <taxon>environmental samples</taxon>
    </lineage>
</organism>
<dbReference type="EMBL" id="FMJC01000001">
    <property type="protein sequence ID" value="SCM70007.1"/>
    <property type="molecule type" value="Genomic_DNA"/>
</dbReference>
<protein>
    <submittedName>
        <fullName evidence="1">Uncharacterized protein</fullName>
    </submittedName>
</protein>
<proteinExistence type="predicted"/>
<reference evidence="1" key="1">
    <citation type="submission" date="2016-08" db="EMBL/GenBank/DDBJ databases">
        <authorList>
            <person name="Seilhamer J.J."/>
        </authorList>
    </citation>
    <scope>NUCLEOTIDE SEQUENCE</scope>
    <source>
        <strain evidence="1">86-1</strain>
    </source>
</reference>
<dbReference type="Pfam" id="PF09956">
    <property type="entry name" value="Phage_cement_2"/>
    <property type="match status" value="1"/>
</dbReference>
<dbReference type="RefSeq" id="WP_179981539.1">
    <property type="nucleotide sequence ID" value="NZ_LT608333.1"/>
</dbReference>
<sequence>MAYHENSRKTFSAAGIIPADSLVKLTASGIDVCGAGELPLGVTETGARMADDPVSVRMLNTPGTVEVVASAAITAAQLLTSGANGSVVPCSGSAPVVGMALCTAASGGIVELMPMCVPTLSGE</sequence>
<dbReference type="InterPro" id="IPR011231">
    <property type="entry name" value="Phage_VT1-Sakai_H0018"/>
</dbReference>
<dbReference type="AlphaFoldDB" id="A0A212KXM0"/>
<accession>A0A212KXM0</accession>
<gene>
    <name evidence="1" type="ORF">KL86DES1_10128</name>
</gene>
<name>A0A212KXM0_9BACT</name>
<evidence type="ECO:0000313" key="1">
    <source>
        <dbReference type="EMBL" id="SCM70007.1"/>
    </source>
</evidence>